<dbReference type="PANTHER" id="PTHR43433">
    <property type="entry name" value="HYDROLASE, ALPHA/BETA FOLD FAMILY PROTEIN"/>
    <property type="match status" value="1"/>
</dbReference>
<dbReference type="PRINTS" id="PR00111">
    <property type="entry name" value="ABHYDROLASE"/>
</dbReference>
<evidence type="ECO:0000313" key="3">
    <source>
        <dbReference type="Proteomes" id="UP000315677"/>
    </source>
</evidence>
<dbReference type="EMBL" id="VFPA01000001">
    <property type="protein sequence ID" value="TQM14853.1"/>
    <property type="molecule type" value="Genomic_DNA"/>
</dbReference>
<dbReference type="Gene3D" id="3.40.50.1820">
    <property type="entry name" value="alpha/beta hydrolase"/>
    <property type="match status" value="1"/>
</dbReference>
<dbReference type="InterPro" id="IPR000073">
    <property type="entry name" value="AB_hydrolase_1"/>
</dbReference>
<reference evidence="2 3" key="1">
    <citation type="submission" date="2019-06" db="EMBL/GenBank/DDBJ databases">
        <title>Sequencing the genomes of 1000 actinobacteria strains.</title>
        <authorList>
            <person name="Klenk H.-P."/>
        </authorList>
    </citation>
    <scope>NUCLEOTIDE SEQUENCE [LARGE SCALE GENOMIC DNA]</scope>
    <source>
        <strain evidence="2 3">DSM 45301</strain>
    </source>
</reference>
<dbReference type="GO" id="GO:0003824">
    <property type="term" value="F:catalytic activity"/>
    <property type="evidence" value="ECO:0007669"/>
    <property type="project" value="UniProtKB-ARBA"/>
</dbReference>
<keyword evidence="3" id="KW-1185">Reference proteome</keyword>
<protein>
    <submittedName>
        <fullName evidence="2">Pimeloyl-ACP methyl ester carboxylesterase</fullName>
    </submittedName>
</protein>
<accession>A0A543DZT5</accession>
<dbReference type="Pfam" id="PF00561">
    <property type="entry name" value="Abhydrolase_1"/>
    <property type="match status" value="1"/>
</dbReference>
<proteinExistence type="predicted"/>
<dbReference type="InterPro" id="IPR029058">
    <property type="entry name" value="AB_hydrolase_fold"/>
</dbReference>
<evidence type="ECO:0000259" key="1">
    <source>
        <dbReference type="Pfam" id="PF00561"/>
    </source>
</evidence>
<sequence>MEPVNDAHQEAPMPHFTATDGTRIAYEEYGSGEPIVFVASWVLDADMWEYQIPYFAERGYRCIALDRRGHGRSDRPSTGYDIDTTADDLAALLEHLDLTGVTLVGHSFGGAEVARYLARHGEDRVARVAFVSAVVPFLKQTDDNPDGLPEAALDAVIAQLRTDRPKWFARQAQVWYATHLGNDVSPELIDWTLAKCLSASPWATTQLFRSMFHADHRAGLREITVPTLVVHGAADTSAPIELTGRRTAQLVPGCRYVEYPTAGHGLHVTHAQQLNAELLELLKG</sequence>
<organism evidence="2 3">
    <name type="scientific">Pseudonocardia kunmingensis</name>
    <dbReference type="NCBI Taxonomy" id="630975"/>
    <lineage>
        <taxon>Bacteria</taxon>
        <taxon>Bacillati</taxon>
        <taxon>Actinomycetota</taxon>
        <taxon>Actinomycetes</taxon>
        <taxon>Pseudonocardiales</taxon>
        <taxon>Pseudonocardiaceae</taxon>
        <taxon>Pseudonocardia</taxon>
    </lineage>
</organism>
<comment type="caution">
    <text evidence="2">The sequence shown here is derived from an EMBL/GenBank/DDBJ whole genome shotgun (WGS) entry which is preliminary data.</text>
</comment>
<dbReference type="InterPro" id="IPR050471">
    <property type="entry name" value="AB_hydrolase"/>
</dbReference>
<dbReference type="PANTHER" id="PTHR43433:SF3">
    <property type="entry name" value="NON-HEME CHLOROPEROXIDASE"/>
    <property type="match status" value="1"/>
</dbReference>
<feature type="domain" description="AB hydrolase-1" evidence="1">
    <location>
        <begin position="34"/>
        <end position="270"/>
    </location>
</feature>
<dbReference type="RefSeq" id="WP_211366197.1">
    <property type="nucleotide sequence ID" value="NZ_VFPA01000001.1"/>
</dbReference>
<dbReference type="SUPFAM" id="SSF53474">
    <property type="entry name" value="alpha/beta-Hydrolases"/>
    <property type="match status" value="1"/>
</dbReference>
<dbReference type="AlphaFoldDB" id="A0A543DZT5"/>
<name>A0A543DZT5_9PSEU</name>
<dbReference type="Proteomes" id="UP000315677">
    <property type="component" value="Unassembled WGS sequence"/>
</dbReference>
<gene>
    <name evidence="2" type="ORF">FB558_1631</name>
</gene>
<evidence type="ECO:0000313" key="2">
    <source>
        <dbReference type="EMBL" id="TQM14853.1"/>
    </source>
</evidence>